<name>A0ABU1MFC4_9HYPH</name>
<evidence type="ECO:0000313" key="5">
    <source>
        <dbReference type="EMBL" id="MDR6434495.1"/>
    </source>
</evidence>
<dbReference type="Proteomes" id="UP001184614">
    <property type="component" value="Unassembled WGS sequence"/>
</dbReference>
<dbReference type="InterPro" id="IPR032623">
    <property type="entry name" value="FecR_N"/>
</dbReference>
<dbReference type="Pfam" id="PF16220">
    <property type="entry name" value="DUF4880"/>
    <property type="match status" value="1"/>
</dbReference>
<proteinExistence type="predicted"/>
<accession>A0ABU1MFC4</accession>
<keyword evidence="1 5" id="KW-0812">Transmembrane</keyword>
<dbReference type="PIRSF" id="PIRSF018266">
    <property type="entry name" value="FecR"/>
    <property type="match status" value="1"/>
</dbReference>
<feature type="domain" description="FecR protein" evidence="2">
    <location>
        <begin position="125"/>
        <end position="217"/>
    </location>
</feature>
<feature type="domain" description="Protein FecR C-terminal" evidence="4">
    <location>
        <begin position="262"/>
        <end position="329"/>
    </location>
</feature>
<dbReference type="Gene3D" id="3.55.50.30">
    <property type="match status" value="1"/>
</dbReference>
<evidence type="ECO:0000256" key="1">
    <source>
        <dbReference type="SAM" id="Phobius"/>
    </source>
</evidence>
<keyword evidence="6" id="KW-1185">Reference proteome</keyword>
<evidence type="ECO:0000259" key="2">
    <source>
        <dbReference type="Pfam" id="PF04773"/>
    </source>
</evidence>
<protein>
    <submittedName>
        <fullName evidence="5">Transmembrane sensor</fullName>
    </submittedName>
</protein>
<dbReference type="InterPro" id="IPR032508">
    <property type="entry name" value="FecR_C"/>
</dbReference>
<dbReference type="EMBL" id="JAVDQT010000011">
    <property type="protein sequence ID" value="MDR6434495.1"/>
    <property type="molecule type" value="Genomic_DNA"/>
</dbReference>
<dbReference type="Pfam" id="PF16344">
    <property type="entry name" value="FecR_C"/>
    <property type="match status" value="1"/>
</dbReference>
<comment type="caution">
    <text evidence="5">The sequence shown here is derived from an EMBL/GenBank/DDBJ whole genome shotgun (WGS) entry which is preliminary data.</text>
</comment>
<dbReference type="InterPro" id="IPR012373">
    <property type="entry name" value="Ferrdict_sens_TM"/>
</dbReference>
<dbReference type="PANTHER" id="PTHR30273:SF2">
    <property type="entry name" value="PROTEIN FECR"/>
    <property type="match status" value="1"/>
</dbReference>
<reference evidence="5 6" key="1">
    <citation type="submission" date="2023-07" db="EMBL/GenBank/DDBJ databases">
        <title>Sorghum-associated microbial communities from plants grown in Nebraska, USA.</title>
        <authorList>
            <person name="Schachtman D."/>
        </authorList>
    </citation>
    <scope>NUCLEOTIDE SEQUENCE [LARGE SCALE GENOMIC DNA]</scope>
    <source>
        <strain evidence="5 6">DS1730</strain>
    </source>
</reference>
<feature type="transmembrane region" description="Helical" evidence="1">
    <location>
        <begin position="93"/>
        <end position="113"/>
    </location>
</feature>
<keyword evidence="1" id="KW-0472">Membrane</keyword>
<sequence>MERRDTDKNKASGETYAHDDAVVDEALNWFLKLKDRPQDEQLHNAFEAWLNMSPNHIIEFRNIEDLWGSKVFQAAVETLPQSSVRSKRRQPWFGFRNVAVAASLAAVMAVGAMRLPDMMLWMEADYMTATGEIQQQNLPDGSSVLLNTGSAIKFDFENGKRFVSVLKGEAFFDVKHDPEHPFRVQSAFGSVEVKGTAFSVKEATNHVDVVLERGQVEVRCDCEQGAMALLRPGETITLTSDSLSAIKPIDAEQALAWRDGRVIFTDVALSDVLSELKRYYSGKIFVADDRINHLVVTGNYRLDNIEGAVRTLADAAGVTMTRIPGGIIILR</sequence>
<evidence type="ECO:0000313" key="6">
    <source>
        <dbReference type="Proteomes" id="UP001184614"/>
    </source>
</evidence>
<gene>
    <name evidence="5" type="ORF">J2782_004246</name>
</gene>
<dbReference type="RefSeq" id="WP_310015973.1">
    <property type="nucleotide sequence ID" value="NZ_JAVDQT010000011.1"/>
</dbReference>
<dbReference type="PANTHER" id="PTHR30273">
    <property type="entry name" value="PERIPLASMIC SIGNAL SENSOR AND SIGMA FACTOR ACTIVATOR FECR-RELATED"/>
    <property type="match status" value="1"/>
</dbReference>
<feature type="domain" description="FecR N-terminal" evidence="3">
    <location>
        <begin position="24"/>
        <end position="65"/>
    </location>
</feature>
<dbReference type="Gene3D" id="2.60.120.1440">
    <property type="match status" value="1"/>
</dbReference>
<keyword evidence="1" id="KW-1133">Transmembrane helix</keyword>
<organism evidence="5 6">
    <name type="scientific">Brucella pseudogrignonensis</name>
    <dbReference type="NCBI Taxonomy" id="419475"/>
    <lineage>
        <taxon>Bacteria</taxon>
        <taxon>Pseudomonadati</taxon>
        <taxon>Pseudomonadota</taxon>
        <taxon>Alphaproteobacteria</taxon>
        <taxon>Hyphomicrobiales</taxon>
        <taxon>Brucellaceae</taxon>
        <taxon>Brucella/Ochrobactrum group</taxon>
        <taxon>Brucella</taxon>
    </lineage>
</organism>
<evidence type="ECO:0000259" key="3">
    <source>
        <dbReference type="Pfam" id="PF16220"/>
    </source>
</evidence>
<dbReference type="InterPro" id="IPR006860">
    <property type="entry name" value="FecR"/>
</dbReference>
<evidence type="ECO:0000259" key="4">
    <source>
        <dbReference type="Pfam" id="PF16344"/>
    </source>
</evidence>
<dbReference type="Pfam" id="PF04773">
    <property type="entry name" value="FecR"/>
    <property type="match status" value="1"/>
</dbReference>